<dbReference type="EnsemblPlants" id="OB09G12300.1">
    <property type="protein sequence ID" value="OB09G12300.1"/>
    <property type="gene ID" value="OB09G12300"/>
</dbReference>
<proteinExistence type="predicted"/>
<organism evidence="1">
    <name type="scientific">Oryza brachyantha</name>
    <name type="common">malo sina</name>
    <dbReference type="NCBI Taxonomy" id="4533"/>
    <lineage>
        <taxon>Eukaryota</taxon>
        <taxon>Viridiplantae</taxon>
        <taxon>Streptophyta</taxon>
        <taxon>Embryophyta</taxon>
        <taxon>Tracheophyta</taxon>
        <taxon>Spermatophyta</taxon>
        <taxon>Magnoliopsida</taxon>
        <taxon>Liliopsida</taxon>
        <taxon>Poales</taxon>
        <taxon>Poaceae</taxon>
        <taxon>BOP clade</taxon>
        <taxon>Oryzoideae</taxon>
        <taxon>Oryzeae</taxon>
        <taxon>Oryzinae</taxon>
        <taxon>Oryza</taxon>
    </lineage>
</organism>
<accession>J3MW51</accession>
<dbReference type="Proteomes" id="UP000006038">
    <property type="component" value="Chromosome 9"/>
</dbReference>
<dbReference type="Gramene" id="OB09G12300.1">
    <property type="protein sequence ID" value="OB09G12300.1"/>
    <property type="gene ID" value="OB09G12300"/>
</dbReference>
<reference evidence="1" key="1">
    <citation type="journal article" date="2013" name="Nat. Commun.">
        <title>Whole-genome sequencing of Oryza brachyantha reveals mechanisms underlying Oryza genome evolution.</title>
        <authorList>
            <person name="Chen J."/>
            <person name="Huang Q."/>
            <person name="Gao D."/>
            <person name="Wang J."/>
            <person name="Lang Y."/>
            <person name="Liu T."/>
            <person name="Li B."/>
            <person name="Bai Z."/>
            <person name="Luis Goicoechea J."/>
            <person name="Liang C."/>
            <person name="Chen C."/>
            <person name="Zhang W."/>
            <person name="Sun S."/>
            <person name="Liao Y."/>
            <person name="Zhang X."/>
            <person name="Yang L."/>
            <person name="Song C."/>
            <person name="Wang M."/>
            <person name="Shi J."/>
            <person name="Liu G."/>
            <person name="Liu J."/>
            <person name="Zhou H."/>
            <person name="Zhou W."/>
            <person name="Yu Q."/>
            <person name="An N."/>
            <person name="Chen Y."/>
            <person name="Cai Q."/>
            <person name="Wang B."/>
            <person name="Liu B."/>
            <person name="Min J."/>
            <person name="Huang Y."/>
            <person name="Wu H."/>
            <person name="Li Z."/>
            <person name="Zhang Y."/>
            <person name="Yin Y."/>
            <person name="Song W."/>
            <person name="Jiang J."/>
            <person name="Jackson S.A."/>
            <person name="Wing R.A."/>
            <person name="Wang J."/>
            <person name="Chen M."/>
        </authorList>
    </citation>
    <scope>NUCLEOTIDE SEQUENCE [LARGE SCALE GENOMIC DNA]</scope>
    <source>
        <strain evidence="1">cv. IRGC 101232</strain>
    </source>
</reference>
<evidence type="ECO:0000313" key="2">
    <source>
        <dbReference type="Proteomes" id="UP000006038"/>
    </source>
</evidence>
<dbReference type="AlphaFoldDB" id="J3MW51"/>
<dbReference type="HOGENOM" id="CLU_2967970_0_0_1"/>
<name>J3MW51_ORYBR</name>
<reference evidence="1" key="2">
    <citation type="submission" date="2013-04" db="UniProtKB">
        <authorList>
            <consortium name="EnsemblPlants"/>
        </authorList>
    </citation>
    <scope>IDENTIFICATION</scope>
</reference>
<protein>
    <submittedName>
        <fullName evidence="1">Uncharacterized protein</fullName>
    </submittedName>
</protein>
<keyword evidence="2" id="KW-1185">Reference proteome</keyword>
<evidence type="ECO:0000313" key="1">
    <source>
        <dbReference type="EnsemblPlants" id="OB09G12300.1"/>
    </source>
</evidence>
<sequence length="59" mass="7242">MFFQNKFQAYVRMFRNGILTRSWRRDSKQLQENCVIWMLAVSDTRLIYKQVKLRAQLIT</sequence>